<evidence type="ECO:0000313" key="1">
    <source>
        <dbReference type="EMBL" id="BCA87828.1"/>
    </source>
</evidence>
<accession>A0A6F8SHQ9</accession>
<dbReference type="RefSeq" id="WP_173111692.1">
    <property type="nucleotide sequence ID" value="NZ_AP022829.1"/>
</dbReference>
<reference evidence="2" key="1">
    <citation type="journal article" date="2020" name="Microbiol. Resour. Announc.">
        <title>Complete Genome Sequence of Adlercreutzia sp. Strain 8CFCBH1, a Potent Producer of Equol, Isolated from Healthy Japanese Feces.</title>
        <authorList>
            <person name="Ogata Y."/>
            <person name="Sakamoto M."/>
            <person name="Ohkuma M."/>
            <person name="Hattori M."/>
            <person name="Suda W."/>
        </authorList>
    </citation>
    <scope>NUCLEOTIDE SEQUENCE [LARGE SCALE GENOMIC DNA]</scope>
    <source>
        <strain evidence="2">8CFCBH1</strain>
    </source>
</reference>
<dbReference type="KEGG" id="ahat:ADCFC_04470"/>
<proteinExistence type="predicted"/>
<dbReference type="AlphaFoldDB" id="A0A6F8SHQ9"/>
<name>A0A6F8SHQ9_9ACTN</name>
<dbReference type="Proteomes" id="UP000501727">
    <property type="component" value="Chromosome"/>
</dbReference>
<gene>
    <name evidence="1" type="ORF">ADCFC_03270</name>
</gene>
<evidence type="ECO:0000313" key="2">
    <source>
        <dbReference type="Proteomes" id="UP000501727"/>
    </source>
</evidence>
<dbReference type="EMBL" id="AP022829">
    <property type="protein sequence ID" value="BCA87828.1"/>
    <property type="molecule type" value="Genomic_DNA"/>
</dbReference>
<keyword evidence="2" id="KW-1185">Reference proteome</keyword>
<protein>
    <submittedName>
        <fullName evidence="1">Uncharacterized protein</fullName>
    </submittedName>
</protein>
<organism evidence="1 2">
    <name type="scientific">Adlercreutzia hattorii</name>
    <dbReference type="NCBI Taxonomy" id="2707299"/>
    <lineage>
        <taxon>Bacteria</taxon>
        <taxon>Bacillati</taxon>
        <taxon>Actinomycetota</taxon>
        <taxon>Coriobacteriia</taxon>
        <taxon>Eggerthellales</taxon>
        <taxon>Eggerthellaceae</taxon>
        <taxon>Adlercreutzia</taxon>
    </lineage>
</organism>
<reference evidence="2" key="2">
    <citation type="submission" date="2020-03" db="EMBL/GenBank/DDBJ databases">
        <title>Complete Genome Sequence of Adlercreutzia sp. strain 8CFCBH1 Producing Equol, Isolated from Healthy Japanese Feces.</title>
        <authorList>
            <person name="Ogata Y."/>
            <person name="Sakamoto M."/>
            <person name="Ohkuma M."/>
            <person name="Hattori M."/>
            <person name="Suda W."/>
        </authorList>
    </citation>
    <scope>NUCLEOTIDE SEQUENCE [LARGE SCALE GENOMIC DNA]</scope>
    <source>
        <strain evidence="2">8CFCBH1</strain>
    </source>
</reference>
<sequence length="51" mass="5651">MCAAFNDNQNPIWTFGYTPAKAGFYVLRVRSVNDAGEHSPESAFAELQVDD</sequence>